<sequence length="209" mass="23122">MQATTRAIYQHWSAVKGNRDIPNRRDIAPAALQHFLPDLFILEQLPGGGVSFRLAGTRLCSLFGRELRTTSFERLFPADLRPRILRICHNITSQRTPAVLHAAAYGRSVQATPVEITLLPMTSHTSRADRIFGAFCPLTAVQPLDMPLRHLLLKTVEAIPMALADVDAAEALPANPATAVVAVRRHEFGQAVRRILHLKVFDGGRQNEP</sequence>
<protein>
    <recommendedName>
        <fullName evidence="3">PAS domain-containing protein</fullName>
    </recommendedName>
</protein>
<proteinExistence type="predicted"/>
<name>A0A7W6D6E6_9HYPH</name>
<dbReference type="Proteomes" id="UP000574761">
    <property type="component" value="Unassembled WGS sequence"/>
</dbReference>
<gene>
    <name evidence="1" type="ORF">GGQ64_000143</name>
</gene>
<keyword evidence="2" id="KW-1185">Reference proteome</keyword>
<comment type="caution">
    <text evidence="1">The sequence shown here is derived from an EMBL/GenBank/DDBJ whole genome shotgun (WGS) entry which is preliminary data.</text>
</comment>
<dbReference type="InterPro" id="IPR009922">
    <property type="entry name" value="DUF1457"/>
</dbReference>
<organism evidence="1 2">
    <name type="scientific">Mycoplana azooxidifex</name>
    <dbReference type="NCBI Taxonomy" id="1636188"/>
    <lineage>
        <taxon>Bacteria</taxon>
        <taxon>Pseudomonadati</taxon>
        <taxon>Pseudomonadota</taxon>
        <taxon>Alphaproteobacteria</taxon>
        <taxon>Hyphomicrobiales</taxon>
        <taxon>Rhizobiaceae</taxon>
        <taxon>Mycoplana</taxon>
    </lineage>
</organism>
<evidence type="ECO:0008006" key="3">
    <source>
        <dbReference type="Google" id="ProtNLM"/>
    </source>
</evidence>
<accession>A0A7W6D6E6</accession>
<dbReference type="Pfam" id="PF07310">
    <property type="entry name" value="PAS_5"/>
    <property type="match status" value="1"/>
</dbReference>
<dbReference type="PIRSF" id="PIRSF031878">
    <property type="entry name" value="UCP031878"/>
    <property type="match status" value="1"/>
</dbReference>
<reference evidence="1 2" key="1">
    <citation type="submission" date="2020-08" db="EMBL/GenBank/DDBJ databases">
        <title>Genomic Encyclopedia of Type Strains, Phase IV (KMG-IV): sequencing the most valuable type-strain genomes for metagenomic binning, comparative biology and taxonomic classification.</title>
        <authorList>
            <person name="Goeker M."/>
        </authorList>
    </citation>
    <scope>NUCLEOTIDE SEQUENCE [LARGE SCALE GENOMIC DNA]</scope>
    <source>
        <strain evidence="1 2">DSM 100211</strain>
    </source>
</reference>
<dbReference type="AlphaFoldDB" id="A0A7W6D6E6"/>
<dbReference type="EMBL" id="JACIEE010000001">
    <property type="protein sequence ID" value="MBB3974967.1"/>
    <property type="molecule type" value="Genomic_DNA"/>
</dbReference>
<evidence type="ECO:0000313" key="1">
    <source>
        <dbReference type="EMBL" id="MBB3974967.1"/>
    </source>
</evidence>
<evidence type="ECO:0000313" key="2">
    <source>
        <dbReference type="Proteomes" id="UP000574761"/>
    </source>
</evidence>
<dbReference type="RefSeq" id="WP_183797859.1">
    <property type="nucleotide sequence ID" value="NZ_JACIEE010000001.1"/>
</dbReference>